<comment type="cofactor">
    <cofactor evidence="1">
        <name>[4Fe-4S] cluster</name>
        <dbReference type="ChEBI" id="CHEBI:49883"/>
    </cofactor>
</comment>
<dbReference type="GO" id="GO:0036297">
    <property type="term" value="P:interstrand cross-link repair"/>
    <property type="evidence" value="ECO:0007669"/>
    <property type="project" value="TreeGrafter"/>
</dbReference>
<evidence type="ECO:0000256" key="2">
    <source>
        <dbReference type="ARBA" id="ARBA00009797"/>
    </source>
</evidence>
<protein>
    <recommendedName>
        <fullName evidence="10">Exonuclease V</fullName>
    </recommendedName>
</protein>
<keyword evidence="9" id="KW-1185">Reference proteome</keyword>
<keyword evidence="4" id="KW-0004">4Fe-4S</keyword>
<proteinExistence type="inferred from homology"/>
<keyword evidence="4" id="KW-0479">Metal-binding</keyword>
<evidence type="ECO:0008006" key="10">
    <source>
        <dbReference type="Google" id="ProtNLM"/>
    </source>
</evidence>
<dbReference type="PANTHER" id="PTHR14464">
    <property type="entry name" value="EXONUCLEASE V"/>
    <property type="match status" value="1"/>
</dbReference>
<dbReference type="Proteomes" id="UP000672032">
    <property type="component" value="Chromosome 4"/>
</dbReference>
<accession>A0A8A3PEV0</accession>
<dbReference type="GO" id="GO:0051539">
    <property type="term" value="F:4 iron, 4 sulfur cluster binding"/>
    <property type="evidence" value="ECO:0007669"/>
    <property type="project" value="UniProtKB-KW"/>
</dbReference>
<evidence type="ECO:0000313" key="9">
    <source>
        <dbReference type="Proteomes" id="UP000672032"/>
    </source>
</evidence>
<dbReference type="AlphaFoldDB" id="A0A8A3PEV0"/>
<evidence type="ECO:0000256" key="4">
    <source>
        <dbReference type="ARBA" id="ARBA00022485"/>
    </source>
</evidence>
<evidence type="ECO:0000256" key="3">
    <source>
        <dbReference type="ARBA" id="ARBA00011245"/>
    </source>
</evidence>
<dbReference type="OrthoDB" id="354769at2759"/>
<name>A0A8A3PEV0_9HELO</name>
<gene>
    <name evidence="8" type="ORF">DSL72_005249</name>
</gene>
<dbReference type="Gene3D" id="3.90.320.10">
    <property type="match status" value="1"/>
</dbReference>
<reference evidence="8" key="1">
    <citation type="submission" date="2020-10" db="EMBL/GenBank/DDBJ databases">
        <title>Genome Sequence of Monilinia vaccinii-corymbosi Sheds Light on Mummy Berry Disease Infection of Blueberry and Mating Type.</title>
        <authorList>
            <person name="Yow A.G."/>
            <person name="Zhang Y."/>
            <person name="Bansal K."/>
            <person name="Eacker S.M."/>
            <person name="Sullivan S."/>
            <person name="Liachko I."/>
            <person name="Cubeta M.A."/>
            <person name="Rollins J.A."/>
            <person name="Ashrafi H."/>
        </authorList>
    </citation>
    <scope>NUCLEOTIDE SEQUENCE</scope>
    <source>
        <strain evidence="8">RL-1</strain>
    </source>
</reference>
<evidence type="ECO:0000256" key="6">
    <source>
        <dbReference type="ARBA" id="ARBA00022839"/>
    </source>
</evidence>
<keyword evidence="4" id="KW-0408">Iron</keyword>
<comment type="subunit">
    <text evidence="3">Monomer.</text>
</comment>
<feature type="region of interest" description="Disordered" evidence="7">
    <location>
        <begin position="213"/>
        <end position="232"/>
    </location>
</feature>
<evidence type="ECO:0000256" key="5">
    <source>
        <dbReference type="ARBA" id="ARBA00022722"/>
    </source>
</evidence>
<evidence type="ECO:0000313" key="8">
    <source>
        <dbReference type="EMBL" id="QSZ33678.1"/>
    </source>
</evidence>
<keyword evidence="4" id="KW-0411">Iron-sulfur</keyword>
<comment type="similarity">
    <text evidence="2">Belongs to the EXO5 family.</text>
</comment>
<dbReference type="Pfam" id="PF09810">
    <property type="entry name" value="Exo5"/>
    <property type="match status" value="1"/>
</dbReference>
<keyword evidence="5" id="KW-0540">Nuclease</keyword>
<sequence length="616" mass="69153">MGKERSPSRAELEDTWNFNDDSTSSVHGTAMIGLTLTLIYIAGKIRRVNCSMIIVFGCSAIGTTTEQLTHCKHSWIAPNSSICMASPAVEEVQPQPQNLADSDYGSDFSLEEFETVEKLLSPFHPPGEATEIEDNPIVNDIEFPESERTLRLPRVDGKGQRSPLLQAIRAAEKVAEQINASVAKREPYPDLRNQISDVLPIAAYSTSAIEVAAEPADSAQHPSPDTRSPLERFRTAPKKPFSVTDFASPAWCELQYWYTLTKHGRKRRTPAMKQGSVVHQMLEDQVHRTVRINAQTKEDAWALRIWNVIQGLRTLRETGLTRELELWGTIDGLVVNGVIDELSYICPDDRLEKSLQKKSKKKKNLPPVHQIPISDFFKAEGGSSIAGARRKRRQAMSNKIYICDVKTRGFPTMPNDAAFRPTQVQLMLYHQLLSALATNTVDFSVLAARYTLDTTKIFSDAFIAQVGSMHDDDESIYEDALEEQNASDPSSSQDSMSILLAHNNLNALWSLMISEFKITFPDGAESLGGVLRAEYRLRDDGEVIGSKVIPIDKQGLNSYIEDQLRWWKGEREANGVMVEDASKCRSCEFAEECEWRLHKVDEATEKARLRQGRKKH</sequence>
<keyword evidence="6" id="KW-0269">Exonuclease</keyword>
<evidence type="ECO:0000256" key="1">
    <source>
        <dbReference type="ARBA" id="ARBA00001966"/>
    </source>
</evidence>
<organism evidence="8 9">
    <name type="scientific">Monilinia vaccinii-corymbosi</name>
    <dbReference type="NCBI Taxonomy" id="61207"/>
    <lineage>
        <taxon>Eukaryota</taxon>
        <taxon>Fungi</taxon>
        <taxon>Dikarya</taxon>
        <taxon>Ascomycota</taxon>
        <taxon>Pezizomycotina</taxon>
        <taxon>Leotiomycetes</taxon>
        <taxon>Helotiales</taxon>
        <taxon>Sclerotiniaceae</taxon>
        <taxon>Monilinia</taxon>
    </lineage>
</organism>
<dbReference type="GO" id="GO:0045145">
    <property type="term" value="F:single-stranded DNA 5'-3' DNA exonuclease activity"/>
    <property type="evidence" value="ECO:0007669"/>
    <property type="project" value="InterPro"/>
</dbReference>
<dbReference type="InterPro" id="IPR011604">
    <property type="entry name" value="PDDEXK-like_dom_sf"/>
</dbReference>
<evidence type="ECO:0000256" key="7">
    <source>
        <dbReference type="SAM" id="MobiDB-lite"/>
    </source>
</evidence>
<keyword evidence="6" id="KW-0378">Hydrolase</keyword>
<dbReference type="EMBL" id="CP063408">
    <property type="protein sequence ID" value="QSZ33678.1"/>
    <property type="molecule type" value="Genomic_DNA"/>
</dbReference>
<dbReference type="GO" id="GO:0005739">
    <property type="term" value="C:mitochondrion"/>
    <property type="evidence" value="ECO:0007669"/>
    <property type="project" value="TreeGrafter"/>
</dbReference>
<dbReference type="InterPro" id="IPR019190">
    <property type="entry name" value="EXOV"/>
</dbReference>
<dbReference type="GO" id="GO:0005634">
    <property type="term" value="C:nucleus"/>
    <property type="evidence" value="ECO:0007669"/>
    <property type="project" value="TreeGrafter"/>
</dbReference>
<dbReference type="PANTHER" id="PTHR14464:SF4">
    <property type="entry name" value="EXONUCLEASE V"/>
    <property type="match status" value="1"/>
</dbReference>